<dbReference type="Proteomes" id="UP000238314">
    <property type="component" value="Unassembled WGS sequence"/>
</dbReference>
<proteinExistence type="predicted"/>
<evidence type="ECO:0000313" key="1">
    <source>
        <dbReference type="EMBL" id="PQA90557.1"/>
    </source>
</evidence>
<dbReference type="AlphaFoldDB" id="A0A1N7NIU1"/>
<dbReference type="RefSeq" id="WP_076452399.1">
    <property type="nucleotide sequence ID" value="NZ_FTOJ01000008.1"/>
</dbReference>
<reference evidence="2" key="2">
    <citation type="submission" date="2017-01" db="EMBL/GenBank/DDBJ databases">
        <authorList>
            <person name="Mah S.A."/>
            <person name="Swanson W.J."/>
            <person name="Moy G.W."/>
            <person name="Vacquier V.D."/>
        </authorList>
    </citation>
    <scope>NUCLEOTIDE SEQUENCE [LARGE SCALE GENOMIC DNA]</scope>
    <source>
        <strain evidence="2">DSM 21068</strain>
    </source>
</reference>
<gene>
    <name evidence="1" type="ORF">B0A70_14400</name>
    <name evidence="2" type="ORF">SAMN05421796_10842</name>
</gene>
<evidence type="ECO:0000313" key="2">
    <source>
        <dbReference type="EMBL" id="SIS98232.1"/>
    </source>
</evidence>
<sequence length="223" mass="25595">MITTAQKNKIIQIINVFETGTREGKYDLIATYPDGVSGSRQITYGRSQTTEQGNLKALIEKYITNKGIFGGEFKMYLPKIGKTPLVDDAVFKSLLKKAAKQDPIMRKSQDDFFEVLYYQPAFHFFEKNKFTQALSMLVIYDSYIHSGSVPAFIREKFAENVPLNGGDEKKWIKKYTEARHSWLTNHSKQLLRKTNYRTKCFLEQIVNNNWDLAKSVNANGIAV</sequence>
<name>A0A1N7NIU1_9FLAO</name>
<dbReference type="GO" id="GO:0005975">
    <property type="term" value="P:carbohydrate metabolic process"/>
    <property type="evidence" value="ECO:0007669"/>
    <property type="project" value="InterPro"/>
</dbReference>
<protein>
    <submittedName>
        <fullName evidence="2">Chitosanase</fullName>
    </submittedName>
    <submittedName>
        <fullName evidence="1">Peptidoglycan-binding protein</fullName>
    </submittedName>
</protein>
<dbReference type="Proteomes" id="UP000186246">
    <property type="component" value="Unassembled WGS sequence"/>
</dbReference>
<reference evidence="3" key="3">
    <citation type="submission" date="2017-01" db="EMBL/GenBank/DDBJ databases">
        <authorList>
            <person name="Varghese N."/>
            <person name="Submissions S."/>
        </authorList>
    </citation>
    <scope>NUCLEOTIDE SEQUENCE [LARGE SCALE GENOMIC DNA]</scope>
    <source>
        <strain evidence="3">DSM 21068</strain>
    </source>
</reference>
<organism evidence="2 3">
    <name type="scientific">Chryseobacterium piscicola</name>
    <dbReference type="NCBI Taxonomy" id="551459"/>
    <lineage>
        <taxon>Bacteria</taxon>
        <taxon>Pseudomonadati</taxon>
        <taxon>Bacteroidota</taxon>
        <taxon>Flavobacteriia</taxon>
        <taxon>Flavobacteriales</taxon>
        <taxon>Weeksellaceae</taxon>
        <taxon>Chryseobacterium group</taxon>
        <taxon>Chryseobacterium</taxon>
    </lineage>
</organism>
<dbReference type="InterPro" id="IPR023346">
    <property type="entry name" value="Lysozyme-like_dom_sf"/>
</dbReference>
<dbReference type="STRING" id="551459.SAMN05421796_10842"/>
<accession>A0A1N7NIU1</accession>
<dbReference type="EMBL" id="MUGO01000024">
    <property type="protein sequence ID" value="PQA90557.1"/>
    <property type="molecule type" value="Genomic_DNA"/>
</dbReference>
<evidence type="ECO:0000313" key="3">
    <source>
        <dbReference type="Proteomes" id="UP000186246"/>
    </source>
</evidence>
<dbReference type="InterPro" id="IPR000400">
    <property type="entry name" value="Glyco_hydro_46"/>
</dbReference>
<dbReference type="EMBL" id="FTOJ01000008">
    <property type="protein sequence ID" value="SIS98232.1"/>
    <property type="molecule type" value="Genomic_DNA"/>
</dbReference>
<dbReference type="SUPFAM" id="SSF53955">
    <property type="entry name" value="Lysozyme-like"/>
    <property type="match status" value="1"/>
</dbReference>
<dbReference type="GO" id="GO:0005576">
    <property type="term" value="C:extracellular region"/>
    <property type="evidence" value="ECO:0007669"/>
    <property type="project" value="InterPro"/>
</dbReference>
<dbReference type="Pfam" id="PF01374">
    <property type="entry name" value="Glyco_hydro_46"/>
    <property type="match status" value="1"/>
</dbReference>
<reference evidence="1 4" key="1">
    <citation type="submission" date="2016-11" db="EMBL/GenBank/DDBJ databases">
        <title>Whole genomes of Flavobacteriaceae.</title>
        <authorList>
            <person name="Stine C."/>
            <person name="Li C."/>
            <person name="Tadesse D."/>
        </authorList>
    </citation>
    <scope>NUCLEOTIDE SEQUENCE [LARGE SCALE GENOMIC DNA]</scope>
    <source>
        <strain evidence="1 4">DSM 21068</strain>
    </source>
</reference>
<keyword evidence="4" id="KW-1185">Reference proteome</keyword>
<dbReference type="GO" id="GO:0016977">
    <property type="term" value="F:chitosanase activity"/>
    <property type="evidence" value="ECO:0007669"/>
    <property type="project" value="InterPro"/>
</dbReference>
<evidence type="ECO:0000313" key="4">
    <source>
        <dbReference type="Proteomes" id="UP000238314"/>
    </source>
</evidence>
<dbReference type="OrthoDB" id="647021at2"/>
<dbReference type="Gene3D" id="1.20.141.10">
    <property type="entry name" value="Chitosanase, subunit A, domain 1"/>
    <property type="match status" value="1"/>
</dbReference>